<reference evidence="3" key="1">
    <citation type="submission" date="2019-10" db="EMBL/GenBank/DDBJ databases">
        <title>Conservation and host-specific expression of non-tandemly repeated heterogenous ribosome RNA gene in arbuscular mycorrhizal fungi.</title>
        <authorList>
            <person name="Maeda T."/>
            <person name="Kobayashi Y."/>
            <person name="Nakagawa T."/>
            <person name="Ezawa T."/>
            <person name="Yamaguchi K."/>
            <person name="Bino T."/>
            <person name="Nishimoto Y."/>
            <person name="Shigenobu S."/>
            <person name="Kawaguchi M."/>
        </authorList>
    </citation>
    <scope>NUCLEOTIDE SEQUENCE</scope>
    <source>
        <strain evidence="3">HR1</strain>
    </source>
</reference>
<dbReference type="AlphaFoldDB" id="A0A8H3QYZ0"/>
<name>A0A8H3QYZ0_9GLOM</name>
<dbReference type="SMART" id="SM00671">
    <property type="entry name" value="SEL1"/>
    <property type="match status" value="3"/>
</dbReference>
<keyword evidence="3" id="KW-0808">Transferase</keyword>
<accession>A0A8H3QYZ0</accession>
<dbReference type="InterPro" id="IPR006597">
    <property type="entry name" value="Sel1-like"/>
</dbReference>
<proteinExistence type="inferred from homology"/>
<comment type="similarity">
    <text evidence="1">Belongs to the sel-1 family.</text>
</comment>
<keyword evidence="3" id="KW-0418">Kinase</keyword>
<dbReference type="Gene3D" id="1.25.40.10">
    <property type="entry name" value="Tetratricopeptide repeat domain"/>
    <property type="match status" value="2"/>
</dbReference>
<evidence type="ECO:0000313" key="4">
    <source>
        <dbReference type="Proteomes" id="UP000615446"/>
    </source>
</evidence>
<gene>
    <name evidence="3" type="ORF">RCL2_002393200</name>
</gene>
<organism evidence="3 4">
    <name type="scientific">Rhizophagus clarus</name>
    <dbReference type="NCBI Taxonomy" id="94130"/>
    <lineage>
        <taxon>Eukaryota</taxon>
        <taxon>Fungi</taxon>
        <taxon>Fungi incertae sedis</taxon>
        <taxon>Mucoromycota</taxon>
        <taxon>Glomeromycotina</taxon>
        <taxon>Glomeromycetes</taxon>
        <taxon>Glomerales</taxon>
        <taxon>Glomeraceae</taxon>
        <taxon>Rhizophagus</taxon>
    </lineage>
</organism>
<dbReference type="InterPro" id="IPR050767">
    <property type="entry name" value="Sel1_AlgK"/>
</dbReference>
<dbReference type="SUPFAM" id="SSF81901">
    <property type="entry name" value="HCP-like"/>
    <property type="match status" value="1"/>
</dbReference>
<comment type="caution">
    <text evidence="3">The sequence shown here is derived from an EMBL/GenBank/DDBJ whole genome shotgun (WGS) entry which is preliminary data.</text>
</comment>
<dbReference type="EMBL" id="BLAL01000257">
    <property type="protein sequence ID" value="GES97338.1"/>
    <property type="molecule type" value="Genomic_DNA"/>
</dbReference>
<feature type="compositionally biased region" description="Low complexity" evidence="2">
    <location>
        <begin position="28"/>
        <end position="41"/>
    </location>
</feature>
<dbReference type="GO" id="GO:0016301">
    <property type="term" value="F:kinase activity"/>
    <property type="evidence" value="ECO:0007669"/>
    <property type="project" value="UniProtKB-KW"/>
</dbReference>
<dbReference type="InterPro" id="IPR011990">
    <property type="entry name" value="TPR-like_helical_dom_sf"/>
</dbReference>
<sequence length="409" mass="46904">MLNIFQRKSENKNVETKNPSPSSDNESVETLSLENESLSLDNESKSEKSEKAKRLVLTKIKESPFNNNNNSLFIITGKGKLNLNGTGWSGKKFNEFPELMQDDSIKHLVSGIPVSGLGTYKVLIKKIGDTDVYKDIKLKDNLEENAKSEDIIHKMSLVGYYMLGIKSNSTYLASEAEKWYEEAIKWCQEADKLGSIEAKLCLEYMYSIGFNTSSYDPQKAKELFKEVIKAVDKTEVATANREVLTEELLTKQKLEIAMKWYEKSCELGDSQSAYYLGLLYESDHEIKNEDETVKWFKMAVKLDKNHLYAKAKLGRNLINKDNGQAFLGDAYERGQIGKEINTKEAIKFYFKAAEQNSGYYSHVAQFRLKNFRALEIIPAGEKIENVLKLYVEELKYYYDNDEKMLENIH</sequence>
<dbReference type="PANTHER" id="PTHR11102:SF160">
    <property type="entry name" value="ERAD-ASSOCIATED E3 UBIQUITIN-PROTEIN LIGASE COMPONENT HRD3"/>
    <property type="match status" value="1"/>
</dbReference>
<dbReference type="Proteomes" id="UP000615446">
    <property type="component" value="Unassembled WGS sequence"/>
</dbReference>
<dbReference type="Pfam" id="PF08238">
    <property type="entry name" value="Sel1"/>
    <property type="match status" value="5"/>
</dbReference>
<evidence type="ECO:0000256" key="1">
    <source>
        <dbReference type="ARBA" id="ARBA00038101"/>
    </source>
</evidence>
<protein>
    <submittedName>
        <fullName evidence="3">Protein kinase</fullName>
    </submittedName>
</protein>
<dbReference type="PANTHER" id="PTHR11102">
    <property type="entry name" value="SEL-1-LIKE PROTEIN"/>
    <property type="match status" value="1"/>
</dbReference>
<evidence type="ECO:0000313" key="3">
    <source>
        <dbReference type="EMBL" id="GES97338.1"/>
    </source>
</evidence>
<feature type="region of interest" description="Disordered" evidence="2">
    <location>
        <begin position="1"/>
        <end position="46"/>
    </location>
</feature>
<evidence type="ECO:0000256" key="2">
    <source>
        <dbReference type="SAM" id="MobiDB-lite"/>
    </source>
</evidence>